<dbReference type="Proteomes" id="UP000257886">
    <property type="component" value="Unassembled WGS sequence"/>
</dbReference>
<dbReference type="SUPFAM" id="SSF56112">
    <property type="entry name" value="Protein kinase-like (PK-like)"/>
    <property type="match status" value="1"/>
</dbReference>
<dbReference type="PROSITE" id="PS00108">
    <property type="entry name" value="PROTEIN_KINASE_ST"/>
    <property type="match status" value="1"/>
</dbReference>
<keyword evidence="3" id="KW-0808">Transferase</keyword>
<feature type="region of interest" description="Disordered" evidence="10">
    <location>
        <begin position="397"/>
        <end position="419"/>
    </location>
</feature>
<keyword evidence="5" id="KW-0547">Nucleotide-binding</keyword>
<keyword evidence="11" id="KW-0812">Transmembrane</keyword>
<dbReference type="Pfam" id="PF00069">
    <property type="entry name" value="Pkinase"/>
    <property type="match status" value="1"/>
</dbReference>
<feature type="region of interest" description="Disordered" evidence="10">
    <location>
        <begin position="317"/>
        <end position="348"/>
    </location>
</feature>
<organism evidence="14 15">
    <name type="scientific">Gardnerella piotii</name>
    <dbReference type="NCBI Taxonomy" id="2792977"/>
    <lineage>
        <taxon>Bacteria</taxon>
        <taxon>Bacillati</taxon>
        <taxon>Actinomycetota</taxon>
        <taxon>Actinomycetes</taxon>
        <taxon>Bifidobacteriales</taxon>
        <taxon>Bifidobacteriaceae</taxon>
        <taxon>Gardnerella</taxon>
    </lineage>
</organism>
<evidence type="ECO:0000256" key="8">
    <source>
        <dbReference type="ARBA" id="ARBA00047899"/>
    </source>
</evidence>
<keyword evidence="11" id="KW-0472">Membrane</keyword>
<feature type="transmembrane region" description="Helical" evidence="11">
    <location>
        <begin position="458"/>
        <end position="481"/>
    </location>
</feature>
<comment type="caution">
    <text evidence="14">The sequence shown here is derived from an EMBL/GenBank/DDBJ whole genome shotgun (WGS) entry which is preliminary data.</text>
</comment>
<keyword evidence="11" id="KW-1133">Transmembrane helix</keyword>
<dbReference type="RefSeq" id="WP_116438344.1">
    <property type="nucleotide sequence ID" value="NZ_NNRR02000001.1"/>
</dbReference>
<dbReference type="PROSITE" id="PS51178">
    <property type="entry name" value="PASTA"/>
    <property type="match status" value="2"/>
</dbReference>
<gene>
    <name evidence="14" type="ORF">CG393_002770</name>
</gene>
<dbReference type="Pfam" id="PF03793">
    <property type="entry name" value="PASTA"/>
    <property type="match status" value="2"/>
</dbReference>
<dbReference type="CDD" id="cd06577">
    <property type="entry name" value="PASTA_pknB"/>
    <property type="match status" value="3"/>
</dbReference>
<dbReference type="Gene3D" id="3.30.200.20">
    <property type="entry name" value="Phosphorylase Kinase, domain 1"/>
    <property type="match status" value="1"/>
</dbReference>
<dbReference type="SMART" id="SM00220">
    <property type="entry name" value="S_TKc"/>
    <property type="match status" value="1"/>
</dbReference>
<evidence type="ECO:0000256" key="5">
    <source>
        <dbReference type="ARBA" id="ARBA00022741"/>
    </source>
</evidence>
<feature type="domain" description="PASTA" evidence="13">
    <location>
        <begin position="642"/>
        <end position="708"/>
    </location>
</feature>
<evidence type="ECO:0000256" key="6">
    <source>
        <dbReference type="ARBA" id="ARBA00022777"/>
    </source>
</evidence>
<dbReference type="InterPro" id="IPR011009">
    <property type="entry name" value="Kinase-like_dom_sf"/>
</dbReference>
<keyword evidence="4" id="KW-0677">Repeat</keyword>
<evidence type="ECO:0000256" key="2">
    <source>
        <dbReference type="ARBA" id="ARBA00022527"/>
    </source>
</evidence>
<feature type="domain" description="Protein kinase" evidence="12">
    <location>
        <begin position="16"/>
        <end position="276"/>
    </location>
</feature>
<evidence type="ECO:0000256" key="9">
    <source>
        <dbReference type="ARBA" id="ARBA00048679"/>
    </source>
</evidence>
<proteinExistence type="predicted"/>
<evidence type="ECO:0000256" key="10">
    <source>
        <dbReference type="SAM" id="MobiDB-lite"/>
    </source>
</evidence>
<feature type="compositionally biased region" description="Low complexity" evidence="10">
    <location>
        <begin position="402"/>
        <end position="412"/>
    </location>
</feature>
<dbReference type="SMART" id="SM00740">
    <property type="entry name" value="PASTA"/>
    <property type="match status" value="4"/>
</dbReference>
<evidence type="ECO:0000313" key="15">
    <source>
        <dbReference type="Proteomes" id="UP000257886"/>
    </source>
</evidence>
<feature type="compositionally biased region" description="Low complexity" evidence="10">
    <location>
        <begin position="327"/>
        <end position="348"/>
    </location>
</feature>
<evidence type="ECO:0000259" key="12">
    <source>
        <dbReference type="PROSITE" id="PS50011"/>
    </source>
</evidence>
<dbReference type="PANTHER" id="PTHR43289">
    <property type="entry name" value="MITOGEN-ACTIVATED PROTEIN KINASE KINASE KINASE 20-RELATED"/>
    <property type="match status" value="1"/>
</dbReference>
<name>A0ABU5MQB0_9BIFI</name>
<dbReference type="EMBL" id="NNRR02000001">
    <property type="protein sequence ID" value="MDZ7544604.1"/>
    <property type="molecule type" value="Genomic_DNA"/>
</dbReference>
<evidence type="ECO:0000256" key="4">
    <source>
        <dbReference type="ARBA" id="ARBA00022737"/>
    </source>
</evidence>
<evidence type="ECO:0000259" key="13">
    <source>
        <dbReference type="PROSITE" id="PS51178"/>
    </source>
</evidence>
<dbReference type="InterPro" id="IPR000719">
    <property type="entry name" value="Prot_kinase_dom"/>
</dbReference>
<dbReference type="InterPro" id="IPR008271">
    <property type="entry name" value="Ser/Thr_kinase_AS"/>
</dbReference>
<feature type="domain" description="PASTA" evidence="13">
    <location>
        <begin position="709"/>
        <end position="778"/>
    </location>
</feature>
<dbReference type="InterPro" id="IPR005543">
    <property type="entry name" value="PASTA_dom"/>
</dbReference>
<evidence type="ECO:0000256" key="3">
    <source>
        <dbReference type="ARBA" id="ARBA00022679"/>
    </source>
</evidence>
<keyword evidence="6" id="KW-0418">Kinase</keyword>
<sequence>MSEVQAQLGMCVENRYRIVKKIAEGGMATVYKAQDERLNRPVALKIMHTQLAQGIHREQFIARFRREATSAASIANPHIVQVYDTGEFEGLDYLVMEYVHGVNLRYEMNKYGTFSVKDTLRVLAQTLDGLASAHLAGVVHRDIKPENILINDRGNVQITDFGLARAISQATLSSTGLLLGTAAYLAPEMIEKNLATPQGDLYSAGMMAWEMLAGRVPFNADNPVTLVFKHVHEDTPSIKTVCKDINSSVADFLSSITAREMEKRPSDASKALNILRSVCSGLSEEEWQYKFEVDLDAENQPLEDSIIANKIEDKNSNLKSQIPLPPSLNNNTLSENTLSDSDSSNDALANNTLASNTIANTEKLNKTTNIDKTTDIDKTADIDATQALSTLSTKSSDFNEVSSNYSTSTNSNPLEDFNDNNMLTVTMRAPQFISERLKAKRNKSNNANDNGKKTRKNIIIISASCAAIAAAAVAFGAYWYYLGPGSYWSLPKPNTQECASQSACKITNVPWADYERTLKISNIPYSVSKDFSDNIPEGNIIFTNPDFSGSKISKRNNGRVKIVVSKGVRKSTIPEDIIDPTSNAGKDPIKALKKAGFTSITHKPSEDIYSLEIPKGCVVEISPTPGMQMNHNKNITVILSKGPMPVSMPDVVNLTKEEADKAFNEAKLVPNYSEEFNDKVEKGKIISASVQKGTQMHWGDKLDVVVSKGPKTITMPDVRNKNANEARRILESLGLKVNISAPLGDLMHTVRFQSAAPGSQVRVLDESGNPTTVTLTII</sequence>
<dbReference type="CDD" id="cd14014">
    <property type="entry name" value="STKc_PknB_like"/>
    <property type="match status" value="1"/>
</dbReference>
<evidence type="ECO:0000256" key="11">
    <source>
        <dbReference type="SAM" id="Phobius"/>
    </source>
</evidence>
<evidence type="ECO:0000313" key="14">
    <source>
        <dbReference type="EMBL" id="MDZ7544604.1"/>
    </source>
</evidence>
<keyword evidence="7" id="KW-0067">ATP-binding</keyword>
<dbReference type="Gene3D" id="1.10.510.10">
    <property type="entry name" value="Transferase(Phosphotransferase) domain 1"/>
    <property type="match status" value="1"/>
</dbReference>
<protein>
    <recommendedName>
        <fullName evidence="1">non-specific serine/threonine protein kinase</fullName>
        <ecNumber evidence="1">2.7.11.1</ecNumber>
    </recommendedName>
</protein>
<evidence type="ECO:0000256" key="1">
    <source>
        <dbReference type="ARBA" id="ARBA00012513"/>
    </source>
</evidence>
<reference evidence="14 15" key="1">
    <citation type="journal article" date="2021" name="Microb. Ecol.">
        <title>A Generalist Lifestyle Allows Rare Gardnerella spp. to Persist at Low Levels in the Vaginal Microbiome.</title>
        <authorList>
            <person name="Khan S."/>
            <person name="Vancuren S.J."/>
            <person name="Hill J.E."/>
        </authorList>
    </citation>
    <scope>NUCLEOTIDE SEQUENCE [LARGE SCALE GENOMIC DNA]</scope>
    <source>
        <strain evidence="14 15">GH020</strain>
    </source>
</reference>
<dbReference type="PROSITE" id="PS50011">
    <property type="entry name" value="PROTEIN_KINASE_DOM"/>
    <property type="match status" value="1"/>
</dbReference>
<dbReference type="EC" id="2.7.11.1" evidence="1"/>
<accession>A0ABU5MQB0</accession>
<evidence type="ECO:0000256" key="7">
    <source>
        <dbReference type="ARBA" id="ARBA00022840"/>
    </source>
</evidence>
<dbReference type="Gene3D" id="3.30.10.20">
    <property type="match status" value="4"/>
</dbReference>
<comment type="catalytic activity">
    <reaction evidence="9">
        <text>L-seryl-[protein] + ATP = O-phospho-L-seryl-[protein] + ADP + H(+)</text>
        <dbReference type="Rhea" id="RHEA:17989"/>
        <dbReference type="Rhea" id="RHEA-COMP:9863"/>
        <dbReference type="Rhea" id="RHEA-COMP:11604"/>
        <dbReference type="ChEBI" id="CHEBI:15378"/>
        <dbReference type="ChEBI" id="CHEBI:29999"/>
        <dbReference type="ChEBI" id="CHEBI:30616"/>
        <dbReference type="ChEBI" id="CHEBI:83421"/>
        <dbReference type="ChEBI" id="CHEBI:456216"/>
        <dbReference type="EC" id="2.7.11.1"/>
    </reaction>
</comment>
<dbReference type="PANTHER" id="PTHR43289:SF6">
    <property type="entry name" value="SERINE_THREONINE-PROTEIN KINASE NEKL-3"/>
    <property type="match status" value="1"/>
</dbReference>
<keyword evidence="15" id="KW-1185">Reference proteome</keyword>
<comment type="catalytic activity">
    <reaction evidence="8">
        <text>L-threonyl-[protein] + ATP = O-phospho-L-threonyl-[protein] + ADP + H(+)</text>
        <dbReference type="Rhea" id="RHEA:46608"/>
        <dbReference type="Rhea" id="RHEA-COMP:11060"/>
        <dbReference type="Rhea" id="RHEA-COMP:11605"/>
        <dbReference type="ChEBI" id="CHEBI:15378"/>
        <dbReference type="ChEBI" id="CHEBI:30013"/>
        <dbReference type="ChEBI" id="CHEBI:30616"/>
        <dbReference type="ChEBI" id="CHEBI:61977"/>
        <dbReference type="ChEBI" id="CHEBI:456216"/>
        <dbReference type="EC" id="2.7.11.1"/>
    </reaction>
</comment>
<keyword evidence="2" id="KW-0723">Serine/threonine-protein kinase</keyword>